<keyword evidence="1" id="KW-0472">Membrane</keyword>
<name>A0ABQ1H7J6_9SPHN</name>
<keyword evidence="1" id="KW-0812">Transmembrane</keyword>
<protein>
    <recommendedName>
        <fullName evidence="4">DUF1003 domain-containing protein</fullName>
    </recommendedName>
</protein>
<dbReference type="EMBL" id="BMDW01000042">
    <property type="protein sequence ID" value="GGA62378.1"/>
    <property type="molecule type" value="Genomic_DNA"/>
</dbReference>
<dbReference type="InterPro" id="IPR010406">
    <property type="entry name" value="DUF1003"/>
</dbReference>
<dbReference type="RefSeq" id="WP_188449926.1">
    <property type="nucleotide sequence ID" value="NZ_BMDW01000042.1"/>
</dbReference>
<gene>
    <name evidence="2" type="ORF">GCM10011395_35740</name>
</gene>
<keyword evidence="3" id="KW-1185">Reference proteome</keyword>
<accession>A0ABQ1H7J6</accession>
<organism evidence="2 3">
    <name type="scientific">Sphingomonas psychrolutea</name>
    <dbReference type="NCBI Taxonomy" id="1259676"/>
    <lineage>
        <taxon>Bacteria</taxon>
        <taxon>Pseudomonadati</taxon>
        <taxon>Pseudomonadota</taxon>
        <taxon>Alphaproteobacteria</taxon>
        <taxon>Sphingomonadales</taxon>
        <taxon>Sphingomonadaceae</taxon>
        <taxon>Sphingomonas</taxon>
    </lineage>
</organism>
<feature type="transmembrane region" description="Helical" evidence="1">
    <location>
        <begin position="52"/>
        <end position="73"/>
    </location>
</feature>
<evidence type="ECO:0000256" key="1">
    <source>
        <dbReference type="SAM" id="Phobius"/>
    </source>
</evidence>
<evidence type="ECO:0008006" key="4">
    <source>
        <dbReference type="Google" id="ProtNLM"/>
    </source>
</evidence>
<feature type="transmembrane region" description="Helical" evidence="1">
    <location>
        <begin position="85"/>
        <end position="103"/>
    </location>
</feature>
<dbReference type="Proteomes" id="UP000618591">
    <property type="component" value="Unassembled WGS sequence"/>
</dbReference>
<sequence>MSDQSDPLQKLPAYVEETVQAIAELHREHRRNASSIHHVVERSVQFVGRPRFVAFLTVFVILWIAVNVGLARVGAAFDTATFQTLQDLGELLGLYITILILITQRRENELVSHREQLTLELAILGDQKGAKIIQLLEELRRDSPQLLNRTDQQAEEFSVAADPQAVFNAIRECHAEMEAKLDAEELVGPQDESRP</sequence>
<comment type="caution">
    <text evidence="2">The sequence shown here is derived from an EMBL/GenBank/DDBJ whole genome shotgun (WGS) entry which is preliminary data.</text>
</comment>
<dbReference type="Pfam" id="PF06210">
    <property type="entry name" value="DUF1003"/>
    <property type="match status" value="1"/>
</dbReference>
<keyword evidence="1" id="KW-1133">Transmembrane helix</keyword>
<proteinExistence type="predicted"/>
<evidence type="ECO:0000313" key="3">
    <source>
        <dbReference type="Proteomes" id="UP000618591"/>
    </source>
</evidence>
<evidence type="ECO:0000313" key="2">
    <source>
        <dbReference type="EMBL" id="GGA62378.1"/>
    </source>
</evidence>
<reference evidence="3" key="1">
    <citation type="journal article" date="2019" name="Int. J. Syst. Evol. Microbiol.">
        <title>The Global Catalogue of Microorganisms (GCM) 10K type strain sequencing project: providing services to taxonomists for standard genome sequencing and annotation.</title>
        <authorList>
            <consortium name="The Broad Institute Genomics Platform"/>
            <consortium name="The Broad Institute Genome Sequencing Center for Infectious Disease"/>
            <person name="Wu L."/>
            <person name="Ma J."/>
        </authorList>
    </citation>
    <scope>NUCLEOTIDE SEQUENCE [LARGE SCALE GENOMIC DNA]</scope>
    <source>
        <strain evidence="3">CGMCC 1.10106</strain>
    </source>
</reference>